<dbReference type="Proteomes" id="UP001595190">
    <property type="component" value="Unassembled WGS sequence"/>
</dbReference>
<dbReference type="EMBL" id="JBHGPK010000025">
    <property type="protein sequence ID" value="MFC2253949.1"/>
    <property type="molecule type" value="Genomic_DNA"/>
</dbReference>
<protein>
    <submittedName>
        <fullName evidence="1">Uncharacterized protein</fullName>
    </submittedName>
</protein>
<evidence type="ECO:0000313" key="2">
    <source>
        <dbReference type="Proteomes" id="UP001595190"/>
    </source>
</evidence>
<proteinExistence type="predicted"/>
<sequence>MNVEFDKFILDSKKNNGDSWIRILGEIQEPYNEACIWVLVKDRDQSAEALEKITPFVFEFQEKYKNFSVTVSFTIKNEGRIYETGTIESDQILNGSAQEIIESEWMLSRRDKDIFDYVKD</sequence>
<evidence type="ECO:0000313" key="1">
    <source>
        <dbReference type="EMBL" id="MFC2253949.1"/>
    </source>
</evidence>
<gene>
    <name evidence="1" type="ORF">ACETRX_30245</name>
</gene>
<name>A0ABV6ZP28_9HYPH</name>
<accession>A0ABV6ZP28</accession>
<comment type="caution">
    <text evidence="1">The sequence shown here is derived from an EMBL/GenBank/DDBJ whole genome shotgun (WGS) entry which is preliminary data.</text>
</comment>
<reference evidence="1 2" key="1">
    <citation type="submission" date="2024-09" db="EMBL/GenBank/DDBJ databases">
        <title>Description of Labrys sedimenti sp. nov., isolated from a diclofenac-degrading enrichment culture, and genome-based reclassification of Labrys portucalensis as a later heterotypic synonym of Labrys neptuniae.</title>
        <authorList>
            <person name="Tancsics A."/>
            <person name="Csepanyi A."/>
        </authorList>
    </citation>
    <scope>NUCLEOTIDE SEQUENCE [LARGE SCALE GENOMIC DNA]</scope>
    <source>
        <strain evidence="1 2">LMG 23412</strain>
    </source>
</reference>
<dbReference type="RefSeq" id="WP_394314742.1">
    <property type="nucleotide sequence ID" value="NZ_JBHGPK010000025.1"/>
</dbReference>
<organism evidence="1 2">
    <name type="scientific">Labrys neptuniae</name>
    <dbReference type="NCBI Taxonomy" id="376174"/>
    <lineage>
        <taxon>Bacteria</taxon>
        <taxon>Pseudomonadati</taxon>
        <taxon>Pseudomonadota</taxon>
        <taxon>Alphaproteobacteria</taxon>
        <taxon>Hyphomicrobiales</taxon>
        <taxon>Xanthobacteraceae</taxon>
        <taxon>Labrys</taxon>
    </lineage>
</organism>